<accession>A0A5M9K6L2</accession>
<dbReference type="EMBL" id="VICG01000002">
    <property type="protein sequence ID" value="KAA8575846.1"/>
    <property type="molecule type" value="Genomic_DNA"/>
</dbReference>
<protein>
    <submittedName>
        <fullName evidence="1">Uncharacterized protein</fullName>
    </submittedName>
</protein>
<evidence type="ECO:0000313" key="1">
    <source>
        <dbReference type="EMBL" id="KAA8575846.1"/>
    </source>
</evidence>
<reference evidence="1 2" key="1">
    <citation type="submission" date="2019-06" db="EMBL/GenBank/DDBJ databases">
        <title>Genome Sequence of the Brown Rot Fungal Pathogen Monilinia fructicola.</title>
        <authorList>
            <person name="De Miccolis Angelini R.M."/>
            <person name="Landi L."/>
            <person name="Abate D."/>
            <person name="Pollastro S."/>
            <person name="Romanazzi G."/>
            <person name="Faretra F."/>
        </authorList>
    </citation>
    <scope>NUCLEOTIDE SEQUENCE [LARGE SCALE GENOMIC DNA]</scope>
    <source>
        <strain evidence="1 2">Mfrc123</strain>
    </source>
</reference>
<evidence type="ECO:0000313" key="2">
    <source>
        <dbReference type="Proteomes" id="UP000322873"/>
    </source>
</evidence>
<dbReference type="Proteomes" id="UP000322873">
    <property type="component" value="Unassembled WGS sequence"/>
</dbReference>
<proteinExistence type="predicted"/>
<name>A0A5M9K6L2_MONFR</name>
<organism evidence="1 2">
    <name type="scientific">Monilinia fructicola</name>
    <name type="common">Brown rot fungus</name>
    <name type="synonym">Ciboria fructicola</name>
    <dbReference type="NCBI Taxonomy" id="38448"/>
    <lineage>
        <taxon>Eukaryota</taxon>
        <taxon>Fungi</taxon>
        <taxon>Dikarya</taxon>
        <taxon>Ascomycota</taxon>
        <taxon>Pezizomycotina</taxon>
        <taxon>Leotiomycetes</taxon>
        <taxon>Helotiales</taxon>
        <taxon>Sclerotiniaceae</taxon>
        <taxon>Monilinia</taxon>
    </lineage>
</organism>
<dbReference type="AlphaFoldDB" id="A0A5M9K6L2"/>
<comment type="caution">
    <text evidence="1">The sequence shown here is derived from an EMBL/GenBank/DDBJ whole genome shotgun (WGS) entry which is preliminary data.</text>
</comment>
<sequence length="111" mass="12349">MDHQSILICFYGNLDLELLEALPIFGITPPCSQTNHSPLFKRSVGNSTLWSLTLYPSATFRIVATSSTSFIPSTPTTPSNIFFVISNLLLLNLNNSYSTINKSPKWIALRK</sequence>
<gene>
    <name evidence="1" type="ORF">EYC84_004935</name>
</gene>
<keyword evidence="2" id="KW-1185">Reference proteome</keyword>